<dbReference type="GO" id="GO:0018104">
    <property type="term" value="P:peptidoglycan-protein cross-linking"/>
    <property type="evidence" value="ECO:0007669"/>
    <property type="project" value="TreeGrafter"/>
</dbReference>
<evidence type="ECO:0000313" key="11">
    <source>
        <dbReference type="EMBL" id="SPJ23019.1"/>
    </source>
</evidence>
<dbReference type="UniPathway" id="UPA00219"/>
<dbReference type="GO" id="GO:0016757">
    <property type="term" value="F:glycosyltransferase activity"/>
    <property type="evidence" value="ECO:0007669"/>
    <property type="project" value="UniProtKB-KW"/>
</dbReference>
<evidence type="ECO:0000256" key="3">
    <source>
        <dbReference type="ARBA" id="ARBA00022676"/>
    </source>
</evidence>
<dbReference type="SUPFAM" id="SSF141523">
    <property type="entry name" value="L,D-transpeptidase catalytic domain-like"/>
    <property type="match status" value="1"/>
</dbReference>
<name>A0A2R8BS98_9RHOB</name>
<dbReference type="Pfam" id="PF03734">
    <property type="entry name" value="YkuD"/>
    <property type="match status" value="1"/>
</dbReference>
<evidence type="ECO:0000313" key="12">
    <source>
        <dbReference type="Proteomes" id="UP000244912"/>
    </source>
</evidence>
<dbReference type="Proteomes" id="UP000244912">
    <property type="component" value="Unassembled WGS sequence"/>
</dbReference>
<dbReference type="InterPro" id="IPR038063">
    <property type="entry name" value="Transpep_catalytic_dom"/>
</dbReference>
<evidence type="ECO:0000259" key="10">
    <source>
        <dbReference type="PROSITE" id="PS52029"/>
    </source>
</evidence>
<dbReference type="CDD" id="cd16913">
    <property type="entry name" value="YkuD_like"/>
    <property type="match status" value="1"/>
</dbReference>
<dbReference type="AlphaFoldDB" id="A0A2R8BS98"/>
<dbReference type="EMBL" id="ONZF01000002">
    <property type="protein sequence ID" value="SPJ23019.1"/>
    <property type="molecule type" value="Genomic_DNA"/>
</dbReference>
<dbReference type="InterPro" id="IPR050979">
    <property type="entry name" value="LD-transpeptidase"/>
</dbReference>
<dbReference type="EC" id="2.-.-.-" evidence="11"/>
<keyword evidence="12" id="KW-1185">Reference proteome</keyword>
<keyword evidence="5" id="KW-0378">Hydrolase</keyword>
<evidence type="ECO:0000256" key="1">
    <source>
        <dbReference type="ARBA" id="ARBA00004752"/>
    </source>
</evidence>
<dbReference type="PANTHER" id="PTHR30582">
    <property type="entry name" value="L,D-TRANSPEPTIDASE"/>
    <property type="match status" value="1"/>
</dbReference>
<keyword evidence="8 9" id="KW-0961">Cell wall biogenesis/degradation</keyword>
<comment type="similarity">
    <text evidence="2">Belongs to the YkuD family.</text>
</comment>
<feature type="active site" description="Nucleophile" evidence="9">
    <location>
        <position position="171"/>
    </location>
</feature>
<evidence type="ECO:0000256" key="4">
    <source>
        <dbReference type="ARBA" id="ARBA00022679"/>
    </source>
</evidence>
<keyword evidence="3" id="KW-0328">Glycosyltransferase</keyword>
<sequence>MPAQDLDEIYMLTRRHFIATGFAALTPSAVLGHAGLPHSSYDTMTARDVEVRPDAEVDTIHIFPEYFSIYHVRAPGRAREYHVAVGDQGRNLSGTTIIKRKEEWPSWTPTQNMIRREPEVYGQFAGGMPGGPENPLGARALYLYRGGRDTMYRIHGTPQPWTIGQAVSSGCIRLTNDDVIELYPHVTLGTKVISYR</sequence>
<feature type="active site" description="Proton donor/acceptor" evidence="9">
    <location>
        <position position="155"/>
    </location>
</feature>
<evidence type="ECO:0000256" key="6">
    <source>
        <dbReference type="ARBA" id="ARBA00022960"/>
    </source>
</evidence>
<dbReference type="Gene3D" id="2.40.440.10">
    <property type="entry name" value="L,D-transpeptidase catalytic domain-like"/>
    <property type="match status" value="1"/>
</dbReference>
<dbReference type="GO" id="GO:0071972">
    <property type="term" value="F:peptidoglycan L,D-transpeptidase activity"/>
    <property type="evidence" value="ECO:0007669"/>
    <property type="project" value="TreeGrafter"/>
</dbReference>
<dbReference type="InterPro" id="IPR005490">
    <property type="entry name" value="LD_TPept_cat_dom"/>
</dbReference>
<comment type="pathway">
    <text evidence="1 9">Cell wall biogenesis; peptidoglycan biosynthesis.</text>
</comment>
<dbReference type="PROSITE" id="PS52029">
    <property type="entry name" value="LD_TPASE"/>
    <property type="match status" value="1"/>
</dbReference>
<accession>A0A2R8BS98</accession>
<evidence type="ECO:0000256" key="8">
    <source>
        <dbReference type="ARBA" id="ARBA00023316"/>
    </source>
</evidence>
<keyword evidence="7 9" id="KW-0573">Peptidoglycan synthesis</keyword>
<evidence type="ECO:0000256" key="9">
    <source>
        <dbReference type="PROSITE-ProRule" id="PRU01373"/>
    </source>
</evidence>
<evidence type="ECO:0000256" key="7">
    <source>
        <dbReference type="ARBA" id="ARBA00022984"/>
    </source>
</evidence>
<evidence type="ECO:0000256" key="5">
    <source>
        <dbReference type="ARBA" id="ARBA00022801"/>
    </source>
</evidence>
<dbReference type="PANTHER" id="PTHR30582:SF24">
    <property type="entry name" value="L,D-TRANSPEPTIDASE ERFK_SRFK-RELATED"/>
    <property type="match status" value="1"/>
</dbReference>
<protein>
    <submittedName>
        <fullName evidence="11">Putative L,D-transpeptidase ErfK/SrfK</fullName>
        <ecNumber evidence="11">2.-.-.-</ecNumber>
    </submittedName>
</protein>
<evidence type="ECO:0000256" key="2">
    <source>
        <dbReference type="ARBA" id="ARBA00005992"/>
    </source>
</evidence>
<dbReference type="GO" id="GO:0071555">
    <property type="term" value="P:cell wall organization"/>
    <property type="evidence" value="ECO:0007669"/>
    <property type="project" value="UniProtKB-UniRule"/>
</dbReference>
<gene>
    <name evidence="11" type="primary">erfK_3</name>
    <name evidence="11" type="ORF">PAA8504_00824</name>
</gene>
<reference evidence="11 12" key="1">
    <citation type="submission" date="2018-03" db="EMBL/GenBank/DDBJ databases">
        <authorList>
            <person name="Keele B.F."/>
        </authorList>
    </citation>
    <scope>NUCLEOTIDE SEQUENCE [LARGE SCALE GENOMIC DNA]</scope>
    <source>
        <strain evidence="11 12">CECT 8504</strain>
    </source>
</reference>
<keyword evidence="4 11" id="KW-0808">Transferase</keyword>
<organism evidence="11 12">
    <name type="scientific">Palleronia abyssalis</name>
    <dbReference type="NCBI Taxonomy" id="1501240"/>
    <lineage>
        <taxon>Bacteria</taxon>
        <taxon>Pseudomonadati</taxon>
        <taxon>Pseudomonadota</taxon>
        <taxon>Alphaproteobacteria</taxon>
        <taxon>Rhodobacterales</taxon>
        <taxon>Roseobacteraceae</taxon>
        <taxon>Palleronia</taxon>
    </lineage>
</organism>
<feature type="domain" description="L,D-TPase catalytic" evidence="10">
    <location>
        <begin position="58"/>
        <end position="195"/>
    </location>
</feature>
<dbReference type="GO" id="GO:0008360">
    <property type="term" value="P:regulation of cell shape"/>
    <property type="evidence" value="ECO:0007669"/>
    <property type="project" value="UniProtKB-UniRule"/>
</dbReference>
<proteinExistence type="inferred from homology"/>
<dbReference type="GO" id="GO:0005576">
    <property type="term" value="C:extracellular region"/>
    <property type="evidence" value="ECO:0007669"/>
    <property type="project" value="TreeGrafter"/>
</dbReference>
<keyword evidence="6 9" id="KW-0133">Cell shape</keyword>